<dbReference type="EMBL" id="CP106793">
    <property type="protein sequence ID" value="UXY23958.1"/>
    <property type="molecule type" value="Genomic_DNA"/>
</dbReference>
<proteinExistence type="predicted"/>
<reference evidence="1" key="1">
    <citation type="submission" date="2022-10" db="EMBL/GenBank/DDBJ databases">
        <authorList>
            <person name="Mo P."/>
        </authorList>
    </citation>
    <scope>NUCLEOTIDE SEQUENCE</scope>
    <source>
        <strain evidence="1">HUAS 13-4</strain>
    </source>
</reference>
<name>A0ABY6EC46_9ACTN</name>
<organism evidence="1 2">
    <name type="scientific">Streptomyces cynarae</name>
    <dbReference type="NCBI Taxonomy" id="2981134"/>
    <lineage>
        <taxon>Bacteria</taxon>
        <taxon>Bacillati</taxon>
        <taxon>Actinomycetota</taxon>
        <taxon>Actinomycetes</taxon>
        <taxon>Kitasatosporales</taxon>
        <taxon>Streptomycetaceae</taxon>
        <taxon>Streptomyces</taxon>
    </lineage>
</organism>
<evidence type="ECO:0000313" key="1">
    <source>
        <dbReference type="EMBL" id="UXY23958.1"/>
    </source>
</evidence>
<dbReference type="Proteomes" id="UP001061298">
    <property type="component" value="Chromosome"/>
</dbReference>
<evidence type="ECO:0008006" key="3">
    <source>
        <dbReference type="Google" id="ProtNLM"/>
    </source>
</evidence>
<sequence>MARARRHRVAASDRLWDEDDGRWPPGGEVHAWEPGADQTVCGRSLHRSRLAAFHGVDWLDILPETGGAADAARWVCPRCASVAGRRDVDAGRGRRRTNPRP</sequence>
<keyword evidence="2" id="KW-1185">Reference proteome</keyword>
<protein>
    <recommendedName>
        <fullName evidence="3">DUF3565 domain-containing protein</fullName>
    </recommendedName>
</protein>
<evidence type="ECO:0000313" key="2">
    <source>
        <dbReference type="Proteomes" id="UP001061298"/>
    </source>
</evidence>
<accession>A0ABY6EC46</accession>
<gene>
    <name evidence="1" type="ORF">N8I84_38585</name>
</gene>
<dbReference type="RefSeq" id="WP_263234193.1">
    <property type="nucleotide sequence ID" value="NZ_CP106793.1"/>
</dbReference>